<dbReference type="Gene3D" id="1.25.40.10">
    <property type="entry name" value="Tetratricopeptide repeat domain"/>
    <property type="match status" value="4"/>
</dbReference>
<organism evidence="4 5">
    <name type="scientific">Clydaea vesicula</name>
    <dbReference type="NCBI Taxonomy" id="447962"/>
    <lineage>
        <taxon>Eukaryota</taxon>
        <taxon>Fungi</taxon>
        <taxon>Fungi incertae sedis</taxon>
        <taxon>Chytridiomycota</taxon>
        <taxon>Chytridiomycota incertae sedis</taxon>
        <taxon>Chytridiomycetes</taxon>
        <taxon>Lobulomycetales</taxon>
        <taxon>Lobulomycetaceae</taxon>
        <taxon>Clydaea</taxon>
    </lineage>
</organism>
<gene>
    <name evidence="4" type="primary">CDC27</name>
    <name evidence="4" type="ORF">HK099_006622</name>
</gene>
<evidence type="ECO:0000313" key="4">
    <source>
        <dbReference type="EMBL" id="KAJ3214880.1"/>
    </source>
</evidence>
<dbReference type="Pfam" id="PF13181">
    <property type="entry name" value="TPR_8"/>
    <property type="match status" value="1"/>
</dbReference>
<dbReference type="Pfam" id="PF13414">
    <property type="entry name" value="TPR_11"/>
    <property type="match status" value="1"/>
</dbReference>
<dbReference type="GO" id="GO:0051301">
    <property type="term" value="P:cell division"/>
    <property type="evidence" value="ECO:0007669"/>
    <property type="project" value="TreeGrafter"/>
</dbReference>
<dbReference type="PANTHER" id="PTHR12558">
    <property type="entry name" value="CELL DIVISION CYCLE 16,23,27"/>
    <property type="match status" value="1"/>
</dbReference>
<sequence>MILNTLIENSIDFYLTSNAVFLAEKLYYQCQNEESTYLLAKAYYHNFQFSSVYELLKQNLNHPPSMYLFSQSCIHLQKFSEGEAKLKNLLKIVDLNDPNTSFIYCTLGIILKKSFCFEESVKYFQDALLLNPFLWTAFENLCELGVNVNASEIFDQHSAQFFLNEMSNRLAFPNQSKIDDEKKSPLKNKNSKNYAAKFQFSQKNLKILPTALPSSTNLVNKVSAKRSALDSGLQDLHGNKGKKKILTRGTTHGNNDISQPSKMNLRSTSASANIKNNLTTAGKPSSLACAEIPNKEKKIALKNEENKIVRDETEEKYEVEVILDLLKTIGNGYYNLCQFNLEEALEYLQSLDLQQFNSSYVLGLIGKVKFEMGDYFEAENYFKKVRAVDLSNFKFMDLYSTVLWHQKKSVELSYLAHELIEFERLSPQSCYAYTLCGHEFHATEDYTKATNSYRQAIRIDPRHYNAWYGLGQVCLAQEKFDLSHYNFEKAISINPDPKIYFSLALVSHKAKKFEQALKYIDFSIKNNKEILSTFHFQKAKTLFEMERFQESLNELLKIKDMLQESNVYFLMGKIYKKLGKKKDSIISFTFAQDCLNTGSRMGTLIKDEIESLDYEGRAGNGESFRVLFDMD</sequence>
<protein>
    <submittedName>
        <fullName evidence="4">Anaphase-promoting complex subunit cdc27</fullName>
    </submittedName>
</protein>
<dbReference type="Proteomes" id="UP001211065">
    <property type="component" value="Unassembled WGS sequence"/>
</dbReference>
<dbReference type="SMART" id="SM00028">
    <property type="entry name" value="TPR"/>
    <property type="match status" value="6"/>
</dbReference>
<dbReference type="EMBL" id="JADGJW010000585">
    <property type="protein sequence ID" value="KAJ3214880.1"/>
    <property type="molecule type" value="Genomic_DNA"/>
</dbReference>
<keyword evidence="5" id="KW-1185">Reference proteome</keyword>
<dbReference type="InterPro" id="IPR011990">
    <property type="entry name" value="TPR-like_helical_dom_sf"/>
</dbReference>
<dbReference type="GO" id="GO:0007091">
    <property type="term" value="P:metaphase/anaphase transition of mitotic cell cycle"/>
    <property type="evidence" value="ECO:0007669"/>
    <property type="project" value="TreeGrafter"/>
</dbReference>
<comment type="caution">
    <text evidence="4">The sequence shown here is derived from an EMBL/GenBank/DDBJ whole genome shotgun (WGS) entry which is preliminary data.</text>
</comment>
<comment type="similarity">
    <text evidence="2">Belongs to the APC3/CDC27 family.</text>
</comment>
<evidence type="ECO:0000256" key="2">
    <source>
        <dbReference type="ARBA" id="ARBA00038210"/>
    </source>
</evidence>
<feature type="repeat" description="TPR" evidence="3">
    <location>
        <begin position="464"/>
        <end position="497"/>
    </location>
</feature>
<evidence type="ECO:0000313" key="5">
    <source>
        <dbReference type="Proteomes" id="UP001211065"/>
    </source>
</evidence>
<name>A0AAD5XY44_9FUNG</name>
<reference evidence="4" key="1">
    <citation type="submission" date="2020-05" db="EMBL/GenBank/DDBJ databases">
        <title>Phylogenomic resolution of chytrid fungi.</title>
        <authorList>
            <person name="Stajich J.E."/>
            <person name="Amses K."/>
            <person name="Simmons R."/>
            <person name="Seto K."/>
            <person name="Myers J."/>
            <person name="Bonds A."/>
            <person name="Quandt C.A."/>
            <person name="Barry K."/>
            <person name="Liu P."/>
            <person name="Grigoriev I."/>
            <person name="Longcore J.E."/>
            <person name="James T.Y."/>
        </authorList>
    </citation>
    <scope>NUCLEOTIDE SEQUENCE</scope>
    <source>
        <strain evidence="4">JEL0476</strain>
    </source>
</reference>
<dbReference type="GO" id="GO:0005737">
    <property type="term" value="C:cytoplasm"/>
    <property type="evidence" value="ECO:0007669"/>
    <property type="project" value="TreeGrafter"/>
</dbReference>
<feature type="repeat" description="TPR" evidence="3">
    <location>
        <begin position="430"/>
        <end position="463"/>
    </location>
</feature>
<evidence type="ECO:0000256" key="3">
    <source>
        <dbReference type="PROSITE-ProRule" id="PRU00339"/>
    </source>
</evidence>
<accession>A0AAD5XY44</accession>
<dbReference type="GO" id="GO:0031145">
    <property type="term" value="P:anaphase-promoting complex-dependent catabolic process"/>
    <property type="evidence" value="ECO:0007669"/>
    <property type="project" value="TreeGrafter"/>
</dbReference>
<dbReference type="InterPro" id="IPR019734">
    <property type="entry name" value="TPR_rpt"/>
</dbReference>
<keyword evidence="1 3" id="KW-0802">TPR repeat</keyword>
<dbReference type="GO" id="GO:0005680">
    <property type="term" value="C:anaphase-promoting complex"/>
    <property type="evidence" value="ECO:0007669"/>
    <property type="project" value="TreeGrafter"/>
</dbReference>
<dbReference type="PROSITE" id="PS50005">
    <property type="entry name" value="TPR"/>
    <property type="match status" value="2"/>
</dbReference>
<dbReference type="AlphaFoldDB" id="A0AAD5XY44"/>
<dbReference type="SUPFAM" id="SSF48452">
    <property type="entry name" value="TPR-like"/>
    <property type="match status" value="2"/>
</dbReference>
<dbReference type="GO" id="GO:0016567">
    <property type="term" value="P:protein ubiquitination"/>
    <property type="evidence" value="ECO:0007669"/>
    <property type="project" value="TreeGrafter"/>
</dbReference>
<dbReference type="Pfam" id="PF12895">
    <property type="entry name" value="ANAPC3"/>
    <property type="match status" value="1"/>
</dbReference>
<dbReference type="PANTHER" id="PTHR12558:SF13">
    <property type="entry name" value="CELL DIVISION CYCLE PROTEIN 27 HOMOLOG"/>
    <property type="match status" value="1"/>
</dbReference>
<evidence type="ECO:0000256" key="1">
    <source>
        <dbReference type="ARBA" id="ARBA00022803"/>
    </source>
</evidence>
<proteinExistence type="inferred from homology"/>